<dbReference type="Proteomes" id="UP000298588">
    <property type="component" value="Chromosome"/>
</dbReference>
<keyword evidence="2" id="KW-0489">Methyltransferase</keyword>
<dbReference type="NCBIfam" id="TIGR01444">
    <property type="entry name" value="fkbM_fam"/>
    <property type="match status" value="1"/>
</dbReference>
<dbReference type="InterPro" id="IPR006342">
    <property type="entry name" value="FkbM_mtfrase"/>
</dbReference>
<dbReference type="AlphaFoldDB" id="A0A4D7Q965"/>
<keyword evidence="3" id="KW-1185">Reference proteome</keyword>
<dbReference type="EMBL" id="CP039865">
    <property type="protein sequence ID" value="QCK84680.1"/>
    <property type="molecule type" value="Genomic_DNA"/>
</dbReference>
<dbReference type="GO" id="GO:0032259">
    <property type="term" value="P:methylation"/>
    <property type="evidence" value="ECO:0007669"/>
    <property type="project" value="UniProtKB-KW"/>
</dbReference>
<evidence type="ECO:0000313" key="3">
    <source>
        <dbReference type="Proteomes" id="UP000298588"/>
    </source>
</evidence>
<evidence type="ECO:0000313" key="2">
    <source>
        <dbReference type="EMBL" id="QCK84680.1"/>
    </source>
</evidence>
<dbReference type="PANTHER" id="PTHR34203">
    <property type="entry name" value="METHYLTRANSFERASE, FKBM FAMILY PROTEIN"/>
    <property type="match status" value="1"/>
</dbReference>
<name>A0A4D7Q965_9HYPH</name>
<reference evidence="2 3" key="1">
    <citation type="submission" date="2019-04" db="EMBL/GenBank/DDBJ databases">
        <title>Phreatobacter aquaticus sp. nov.</title>
        <authorList>
            <person name="Choi A."/>
            <person name="Baek K."/>
        </authorList>
    </citation>
    <scope>NUCLEOTIDE SEQUENCE [LARGE SCALE GENOMIC DNA]</scope>
    <source>
        <strain evidence="2 3">NMCR1094</strain>
    </source>
</reference>
<dbReference type="RefSeq" id="WP_137098014.1">
    <property type="nucleotide sequence ID" value="NZ_CP039865.1"/>
</dbReference>
<organism evidence="2 3">
    <name type="scientific">Phreatobacter aquaticus</name>
    <dbReference type="NCBI Taxonomy" id="2570229"/>
    <lineage>
        <taxon>Bacteria</taxon>
        <taxon>Pseudomonadati</taxon>
        <taxon>Pseudomonadota</taxon>
        <taxon>Alphaproteobacteria</taxon>
        <taxon>Hyphomicrobiales</taxon>
        <taxon>Phreatobacteraceae</taxon>
        <taxon>Phreatobacter</taxon>
    </lineage>
</organism>
<protein>
    <submittedName>
        <fullName evidence="2">FkbM family methyltransferase</fullName>
    </submittedName>
</protein>
<dbReference type="SUPFAM" id="SSF53335">
    <property type="entry name" value="S-adenosyl-L-methionine-dependent methyltransferases"/>
    <property type="match status" value="1"/>
</dbReference>
<accession>A0A4D7Q965</accession>
<gene>
    <name evidence="2" type="ORF">E8L99_02210</name>
</gene>
<dbReference type="Pfam" id="PF05050">
    <property type="entry name" value="Methyltransf_21"/>
    <property type="match status" value="1"/>
</dbReference>
<feature type="domain" description="Methyltransferase FkbM" evidence="1">
    <location>
        <begin position="46"/>
        <end position="180"/>
    </location>
</feature>
<dbReference type="OrthoDB" id="9814604at2"/>
<proteinExistence type="predicted"/>
<dbReference type="InterPro" id="IPR052514">
    <property type="entry name" value="SAM-dependent_MTase"/>
</dbReference>
<dbReference type="InterPro" id="IPR029063">
    <property type="entry name" value="SAM-dependent_MTases_sf"/>
</dbReference>
<dbReference type="GO" id="GO:0008168">
    <property type="term" value="F:methyltransferase activity"/>
    <property type="evidence" value="ECO:0007669"/>
    <property type="project" value="UniProtKB-KW"/>
</dbReference>
<keyword evidence="2" id="KW-0808">Transferase</keyword>
<dbReference type="PANTHER" id="PTHR34203:SF15">
    <property type="entry name" value="SLL1173 PROTEIN"/>
    <property type="match status" value="1"/>
</dbReference>
<evidence type="ECO:0000259" key="1">
    <source>
        <dbReference type="Pfam" id="PF05050"/>
    </source>
</evidence>
<sequence length="252" mass="26718">MTTEQRIAEMVAVARSVVTYHGDGAKNAAMDRLYGTILKPGDLAFDIGSHVGDRVASFRRLGARVVALEPQPGPAGVIRQIFADDDGVTLIEAACGPAEGSVTLRVNSANPTVTTASADFVASAADADGWREQVWDREIVVPCLTLDRLIADHGRPAFVKIDVEGFEADVLAGLSQALPALSFEFTTIQRDVALACLDRLAALGTYGFDVALGESQTLTFGRLVSATEMADHLMALPHDANSGDVYAFLQKA</sequence>
<dbReference type="KEGG" id="paqt:E8L99_02210"/>
<dbReference type="Gene3D" id="3.40.50.150">
    <property type="entry name" value="Vaccinia Virus protein VP39"/>
    <property type="match status" value="1"/>
</dbReference>